<protein>
    <recommendedName>
        <fullName evidence="3">Phytanoyl-CoA dioxygenase</fullName>
    </recommendedName>
</protein>
<dbReference type="AlphaFoldDB" id="A0A0C9VV38"/>
<dbReference type="SUPFAM" id="SSF51197">
    <property type="entry name" value="Clavaminate synthase-like"/>
    <property type="match status" value="1"/>
</dbReference>
<name>A0A0C9VV38_SPHS4</name>
<dbReference type="EMBL" id="KN837132">
    <property type="protein sequence ID" value="KIJ42151.1"/>
    <property type="molecule type" value="Genomic_DNA"/>
</dbReference>
<organism evidence="1 2">
    <name type="scientific">Sphaerobolus stellatus (strain SS14)</name>
    <dbReference type="NCBI Taxonomy" id="990650"/>
    <lineage>
        <taxon>Eukaryota</taxon>
        <taxon>Fungi</taxon>
        <taxon>Dikarya</taxon>
        <taxon>Basidiomycota</taxon>
        <taxon>Agaricomycotina</taxon>
        <taxon>Agaricomycetes</taxon>
        <taxon>Phallomycetidae</taxon>
        <taxon>Geastrales</taxon>
        <taxon>Sphaerobolaceae</taxon>
        <taxon>Sphaerobolus</taxon>
    </lineage>
</organism>
<keyword evidence="2" id="KW-1185">Reference proteome</keyword>
<evidence type="ECO:0000313" key="2">
    <source>
        <dbReference type="Proteomes" id="UP000054279"/>
    </source>
</evidence>
<proteinExistence type="predicted"/>
<accession>A0A0C9VV38</accession>
<dbReference type="Proteomes" id="UP000054279">
    <property type="component" value="Unassembled WGS sequence"/>
</dbReference>
<evidence type="ECO:0000313" key="1">
    <source>
        <dbReference type="EMBL" id="KIJ42151.1"/>
    </source>
</evidence>
<gene>
    <name evidence="1" type="ORF">M422DRAFT_254845</name>
</gene>
<evidence type="ECO:0008006" key="3">
    <source>
        <dbReference type="Google" id="ProtNLM"/>
    </source>
</evidence>
<dbReference type="OrthoDB" id="4664297at2759"/>
<sequence>MGTDALTEEQQTHFLEHGWVHLPGAIPEKNIRRYTQDVWIRTGYDPLDSGTWAEEKFRMPRHKEMLWKEFAPKGYGAICDILGGEDRLDPTIFNKAGDSLIANFGKEEYRDVMCTGKAGDMFICHGFMLHSASKNHLRIPRFITSPKFVLKDPFNYNRENLKDYSLLELKTLKELGVSYLPDWKFIGQRARFNPDNNVKKDSRLPFELERLKAHASKTGGIIDSIHVISIAEYNGWTEDRIAQGEVIPV</sequence>
<reference evidence="1 2" key="1">
    <citation type="submission" date="2014-06" db="EMBL/GenBank/DDBJ databases">
        <title>Evolutionary Origins and Diversification of the Mycorrhizal Mutualists.</title>
        <authorList>
            <consortium name="DOE Joint Genome Institute"/>
            <consortium name="Mycorrhizal Genomics Consortium"/>
            <person name="Kohler A."/>
            <person name="Kuo A."/>
            <person name="Nagy L.G."/>
            <person name="Floudas D."/>
            <person name="Copeland A."/>
            <person name="Barry K.W."/>
            <person name="Cichocki N."/>
            <person name="Veneault-Fourrey C."/>
            <person name="LaButti K."/>
            <person name="Lindquist E.A."/>
            <person name="Lipzen A."/>
            <person name="Lundell T."/>
            <person name="Morin E."/>
            <person name="Murat C."/>
            <person name="Riley R."/>
            <person name="Ohm R."/>
            <person name="Sun H."/>
            <person name="Tunlid A."/>
            <person name="Henrissat B."/>
            <person name="Grigoriev I.V."/>
            <person name="Hibbett D.S."/>
            <person name="Martin F."/>
        </authorList>
    </citation>
    <scope>NUCLEOTIDE SEQUENCE [LARGE SCALE GENOMIC DNA]</scope>
    <source>
        <strain evidence="1 2">SS14</strain>
    </source>
</reference>
<dbReference type="HOGENOM" id="CLU_053011_0_0_1"/>